<dbReference type="AlphaFoldDB" id="A0A8X7BAJ2"/>
<gene>
    <name evidence="1" type="primary">X975_25019</name>
    <name evidence="1" type="ORF">TNCV_1630441</name>
</gene>
<protein>
    <submittedName>
        <fullName evidence="1">Uncharacterized protein</fullName>
    </submittedName>
</protein>
<reference evidence="1" key="1">
    <citation type="submission" date="2020-08" db="EMBL/GenBank/DDBJ databases">
        <title>Multicomponent nature underlies the extraordinary mechanical properties of spider dragline silk.</title>
        <authorList>
            <person name="Kono N."/>
            <person name="Nakamura H."/>
            <person name="Mori M."/>
            <person name="Yoshida Y."/>
            <person name="Ohtoshi R."/>
            <person name="Malay A.D."/>
            <person name="Moran D.A.P."/>
            <person name="Tomita M."/>
            <person name="Numata K."/>
            <person name="Arakawa K."/>
        </authorList>
    </citation>
    <scope>NUCLEOTIDE SEQUENCE</scope>
</reference>
<comment type="caution">
    <text evidence="1">The sequence shown here is derived from an EMBL/GenBank/DDBJ whole genome shotgun (WGS) entry which is preliminary data.</text>
</comment>
<dbReference type="EMBL" id="BMAU01021366">
    <property type="protein sequence ID" value="GFY23762.1"/>
    <property type="molecule type" value="Genomic_DNA"/>
</dbReference>
<dbReference type="Proteomes" id="UP000887159">
    <property type="component" value="Unassembled WGS sequence"/>
</dbReference>
<accession>A0A8X7BAJ2</accession>
<evidence type="ECO:0000313" key="1">
    <source>
        <dbReference type="EMBL" id="GFY23762.1"/>
    </source>
</evidence>
<organism evidence="1 2">
    <name type="scientific">Trichonephila clavipes</name>
    <name type="common">Golden silk orbweaver</name>
    <name type="synonym">Nephila clavipes</name>
    <dbReference type="NCBI Taxonomy" id="2585209"/>
    <lineage>
        <taxon>Eukaryota</taxon>
        <taxon>Metazoa</taxon>
        <taxon>Ecdysozoa</taxon>
        <taxon>Arthropoda</taxon>
        <taxon>Chelicerata</taxon>
        <taxon>Arachnida</taxon>
        <taxon>Araneae</taxon>
        <taxon>Araneomorphae</taxon>
        <taxon>Entelegynae</taxon>
        <taxon>Araneoidea</taxon>
        <taxon>Nephilidae</taxon>
        <taxon>Trichonephila</taxon>
    </lineage>
</organism>
<evidence type="ECO:0000313" key="2">
    <source>
        <dbReference type="Proteomes" id="UP000887159"/>
    </source>
</evidence>
<name>A0A8X7BAJ2_TRICX</name>
<sequence>MALHTVTPAVGMMCRYKTKVGLRRLPRDLHTRTRLSSLPRLNLDSSLNTTWFHSAAVQFPSTWHHSKRRHRWVGVKGGTRNGLFLCKRFSTLKQVLVTCFLLHGERR</sequence>
<keyword evidence="2" id="KW-1185">Reference proteome</keyword>
<proteinExistence type="predicted"/>